<name>A0A1Z3HMF6_9CYAN</name>
<dbReference type="KEGG" id="hhg:XM38_024070"/>
<dbReference type="InterPro" id="IPR037215">
    <property type="entry name" value="GUN4-like_sf"/>
</dbReference>
<dbReference type="Pfam" id="PF05419">
    <property type="entry name" value="GUN4"/>
    <property type="match status" value="1"/>
</dbReference>
<dbReference type="EMBL" id="CP021983">
    <property type="protein sequence ID" value="ASC71455.1"/>
    <property type="molecule type" value="Genomic_DNA"/>
</dbReference>
<dbReference type="PANTHER" id="PTHR34800">
    <property type="entry name" value="TETRAPYRROLE-BINDING PROTEIN, CHLOROPLASTIC"/>
    <property type="match status" value="1"/>
</dbReference>
<dbReference type="SUPFAM" id="SSF140869">
    <property type="entry name" value="GUN4-like"/>
    <property type="match status" value="1"/>
</dbReference>
<dbReference type="PANTHER" id="PTHR34800:SF1">
    <property type="entry name" value="TETRAPYRROLE-BINDING PROTEIN, CHLOROPLASTIC"/>
    <property type="match status" value="1"/>
</dbReference>
<accession>A0A1Z3HMF6</accession>
<dbReference type="CDD" id="cd16383">
    <property type="entry name" value="GUN4"/>
    <property type="match status" value="1"/>
</dbReference>
<organism evidence="2 3">
    <name type="scientific">Halomicronema hongdechloris C2206</name>
    <dbReference type="NCBI Taxonomy" id="1641165"/>
    <lineage>
        <taxon>Bacteria</taxon>
        <taxon>Bacillati</taxon>
        <taxon>Cyanobacteriota</taxon>
        <taxon>Cyanophyceae</taxon>
        <taxon>Nodosilineales</taxon>
        <taxon>Nodosilineaceae</taxon>
        <taxon>Halomicronema</taxon>
    </lineage>
</organism>
<dbReference type="AlphaFoldDB" id="A0A1Z3HMF6"/>
<dbReference type="InterPro" id="IPR008629">
    <property type="entry name" value="GUN4-like"/>
</dbReference>
<dbReference type="Gene3D" id="1.10.10.1770">
    <property type="entry name" value="Gun4-like"/>
    <property type="match status" value="1"/>
</dbReference>
<dbReference type="OrthoDB" id="7915178at2"/>
<dbReference type="GO" id="GO:0046906">
    <property type="term" value="F:tetrapyrrole binding"/>
    <property type="evidence" value="ECO:0007669"/>
    <property type="project" value="TreeGrafter"/>
</dbReference>
<dbReference type="RefSeq" id="WP_088429889.1">
    <property type="nucleotide sequence ID" value="NZ_CP021983.2"/>
</dbReference>
<gene>
    <name evidence="2" type="ORF">XM38_024070</name>
</gene>
<reference evidence="2 3" key="1">
    <citation type="journal article" date="2016" name="Biochim. Biophys. Acta">
        <title>Characterization of red-shifted phycobilisomes isolated from the chlorophyll f-containing cyanobacterium Halomicronema hongdechloris.</title>
        <authorList>
            <person name="Li Y."/>
            <person name="Lin Y."/>
            <person name="Garvey C.J."/>
            <person name="Birch D."/>
            <person name="Corkery R.W."/>
            <person name="Loughlin P.C."/>
            <person name="Scheer H."/>
            <person name="Willows R.D."/>
            <person name="Chen M."/>
        </authorList>
    </citation>
    <scope>NUCLEOTIDE SEQUENCE [LARGE SCALE GENOMIC DNA]</scope>
    <source>
        <strain evidence="2 3">C2206</strain>
    </source>
</reference>
<evidence type="ECO:0000259" key="1">
    <source>
        <dbReference type="Pfam" id="PF05419"/>
    </source>
</evidence>
<evidence type="ECO:0000313" key="2">
    <source>
        <dbReference type="EMBL" id="ASC71455.1"/>
    </source>
</evidence>
<sequence>MPDSSDYQNRLELFNRLTALPTPQLGSLIFALNPPEGNVPPPSAAPATRIEALLTWVESPIGCRLDTLKAVLNEIDASQQLSPSQYQTPGPQPQAAAEQYQQEVVRIVSEGNGTITETERIFLDVLQEHLSIPAAEAQRIQQRCLSPYASYRNMVERLVEQSYPLTSAAKHTLQRSRRKFSLSDLAANQIEKSVLWGEDDLSSEQGIDYVRLRRLLKACDWKGADQETIDRMLDAMGKRSWYAISDEDLLNFPCADLKTIDRLWVKYSHGRFGFSVQQQIYIECGATFDGKCPDDWQIRRNLLEQFERRVGWRKRGLERGQTYYYYDVTFSTSSPKGHLPALYNSGGGCYDSIQVLEVGLASRLADCS</sequence>
<dbReference type="Gene3D" id="1.25.40.620">
    <property type="match status" value="1"/>
</dbReference>
<protein>
    <submittedName>
        <fullName evidence="2">GUN4 domain containing protein</fullName>
    </submittedName>
</protein>
<dbReference type="Proteomes" id="UP000191901">
    <property type="component" value="Chromosome"/>
</dbReference>
<evidence type="ECO:0000313" key="3">
    <source>
        <dbReference type="Proteomes" id="UP000191901"/>
    </source>
</evidence>
<feature type="domain" description="GUN4-like" evidence="1">
    <location>
        <begin position="203"/>
        <end position="342"/>
    </location>
</feature>
<proteinExistence type="predicted"/>
<keyword evidence="3" id="KW-1185">Reference proteome</keyword>